<dbReference type="eggNOG" id="KOG1865">
    <property type="taxonomic scope" value="Eukaryota"/>
</dbReference>
<dbReference type="PROSITE" id="PS00972">
    <property type="entry name" value="USP_1"/>
    <property type="match status" value="1"/>
</dbReference>
<evidence type="ECO:0000256" key="7">
    <source>
        <dbReference type="RuleBase" id="RU366025"/>
    </source>
</evidence>
<feature type="compositionally biased region" description="Pro residues" evidence="8">
    <location>
        <begin position="469"/>
        <end position="482"/>
    </location>
</feature>
<feature type="domain" description="USP" evidence="9">
    <location>
        <begin position="134"/>
        <end position="465"/>
    </location>
</feature>
<protein>
    <recommendedName>
        <fullName evidence="7">Ubiquitin carboxyl-terminal hydrolase</fullName>
        <ecNumber evidence="7">3.4.19.12</ecNumber>
    </recommendedName>
</protein>
<dbReference type="OrthoDB" id="27652at2759"/>
<dbReference type="GO" id="GO:0005634">
    <property type="term" value="C:nucleus"/>
    <property type="evidence" value="ECO:0007669"/>
    <property type="project" value="TreeGrafter"/>
</dbReference>
<dbReference type="Pfam" id="PF00443">
    <property type="entry name" value="UCH"/>
    <property type="match status" value="1"/>
</dbReference>
<keyword evidence="11" id="KW-1185">Reference proteome</keyword>
<evidence type="ECO:0000256" key="5">
    <source>
        <dbReference type="ARBA" id="ARBA00022801"/>
    </source>
</evidence>
<dbReference type="PROSITE" id="PS50235">
    <property type="entry name" value="USP_3"/>
    <property type="match status" value="1"/>
</dbReference>
<dbReference type="GO" id="GO:0016579">
    <property type="term" value="P:protein deubiquitination"/>
    <property type="evidence" value="ECO:0007669"/>
    <property type="project" value="InterPro"/>
</dbReference>
<evidence type="ECO:0000259" key="9">
    <source>
        <dbReference type="PROSITE" id="PS50235"/>
    </source>
</evidence>
<accession>D8LD98</accession>
<dbReference type="InParanoid" id="D8LD98"/>
<comment type="similarity">
    <text evidence="2 7">Belongs to the peptidase C19 family.</text>
</comment>
<feature type="region of interest" description="Disordered" evidence="8">
    <location>
        <begin position="559"/>
        <end position="782"/>
    </location>
</feature>
<gene>
    <name evidence="10" type="ORF">Esi_0116_0021</name>
</gene>
<feature type="region of interest" description="Disordered" evidence="8">
    <location>
        <begin position="44"/>
        <end position="91"/>
    </location>
</feature>
<dbReference type="PANTHER" id="PTHR24006:SF758">
    <property type="entry name" value="UBIQUITIN CARBOXYL-TERMINAL HYDROLASE 36"/>
    <property type="match status" value="1"/>
</dbReference>
<proteinExistence type="inferred from homology"/>
<dbReference type="AlphaFoldDB" id="D8LD98"/>
<feature type="region of interest" description="Disordered" evidence="8">
    <location>
        <begin position="469"/>
        <end position="539"/>
    </location>
</feature>
<dbReference type="PANTHER" id="PTHR24006">
    <property type="entry name" value="UBIQUITIN CARBOXYL-TERMINAL HYDROLASE"/>
    <property type="match status" value="1"/>
</dbReference>
<dbReference type="Gene3D" id="3.90.70.10">
    <property type="entry name" value="Cysteine proteinases"/>
    <property type="match status" value="1"/>
</dbReference>
<keyword evidence="3 7" id="KW-0645">Protease</keyword>
<evidence type="ECO:0000256" key="1">
    <source>
        <dbReference type="ARBA" id="ARBA00000707"/>
    </source>
</evidence>
<dbReference type="SUPFAM" id="SSF54001">
    <property type="entry name" value="Cysteine proteinases"/>
    <property type="match status" value="1"/>
</dbReference>
<dbReference type="MEROPS" id="C19.A13"/>
<keyword evidence="5 7" id="KW-0378">Hydrolase</keyword>
<evidence type="ECO:0000313" key="10">
    <source>
        <dbReference type="EMBL" id="CBN80156.1"/>
    </source>
</evidence>
<organism evidence="10 11">
    <name type="scientific">Ectocarpus siliculosus</name>
    <name type="common">Brown alga</name>
    <name type="synonym">Conferva siliculosa</name>
    <dbReference type="NCBI Taxonomy" id="2880"/>
    <lineage>
        <taxon>Eukaryota</taxon>
        <taxon>Sar</taxon>
        <taxon>Stramenopiles</taxon>
        <taxon>Ochrophyta</taxon>
        <taxon>PX clade</taxon>
        <taxon>Phaeophyceae</taxon>
        <taxon>Ectocarpales</taxon>
        <taxon>Ectocarpaceae</taxon>
        <taxon>Ectocarpus</taxon>
    </lineage>
</organism>
<evidence type="ECO:0000256" key="4">
    <source>
        <dbReference type="ARBA" id="ARBA00022786"/>
    </source>
</evidence>
<sequence length="782" mass="83362">MAGLELVGPSSTYYVGQQSHNNSLSNVFSIVASGCPEPSFSPDFPGRGIDSIGRNELSTRSATWRGDERPQFDSGARGASRQNGRDADQQTRDIEELARHAEKDIRLPTKEQELYPESQVRPNLTWRWPCQIGVGLENMGNTCYLNSILQCLSYVPPLAQHLLNGSYSQGSHATCSESPFSFNGSTDFCEDDILGAMQKLVGQIHQTKSGSAEQQAIRPRTFSDNLRKIGEKFRRGRQEDAHEFLRHLVDKMAGSYLERRGVDPFAPNRLAETTPIHRVFGGYLRSQLKCSECGFCSDTFDPFMDLAMNVEKVDSSGVAMNERSLQAALRRFTAPETLGAGNEWKCGGCNKLVEAEKNLSVFKPPNALVFQLKRFGFTNGPRKVKDHISFGDKLNLEVSGPERWANYDLTGVVVHSGKTMSSGHYYAYVRSSAGSWARMNDSVVTKVTLDTVLRDKAYVLFYTRRPPPAPPAVQRPILPTPSPSLASSSSSPAVGGTAAAGADGASSVGKGPPTHPAAPTAPESNKSRKRKRSQEQAREIERALAAAAGAALVEPPAAGAVVGGEDGKDPYEAARGTSRRRLSDGTCVGGGVSQSQGATETPVASTPVVAVPSAPPAPSGTTPAVHRPPPPFHLRCPSAPAGGGIDGEHGLAAVAEEEEEGEGRGDGGDPLQLEGFAPARGIEESGRNGCPAEGVGGDAATATVVSPSSSPGLPSIDEPHPREDGAPDVVNVKRSREDEEAEEESVAGTERYTSPKRQRLDGDTTSQAGDVLGACRRGTQPH</sequence>
<dbReference type="GO" id="GO:0006508">
    <property type="term" value="P:proteolysis"/>
    <property type="evidence" value="ECO:0007669"/>
    <property type="project" value="UniProtKB-KW"/>
</dbReference>
<keyword evidence="6 7" id="KW-0788">Thiol protease</keyword>
<reference evidence="10 11" key="1">
    <citation type="journal article" date="2010" name="Nature">
        <title>The Ectocarpus genome and the independent evolution of multicellularity in brown algae.</title>
        <authorList>
            <person name="Cock J.M."/>
            <person name="Sterck L."/>
            <person name="Rouze P."/>
            <person name="Scornet D."/>
            <person name="Allen A.E."/>
            <person name="Amoutzias G."/>
            <person name="Anthouard V."/>
            <person name="Artiguenave F."/>
            <person name="Aury J.M."/>
            <person name="Badger J.H."/>
            <person name="Beszteri B."/>
            <person name="Billiau K."/>
            <person name="Bonnet E."/>
            <person name="Bothwell J.H."/>
            <person name="Bowler C."/>
            <person name="Boyen C."/>
            <person name="Brownlee C."/>
            <person name="Carrano C.J."/>
            <person name="Charrier B."/>
            <person name="Cho G.Y."/>
            <person name="Coelho S.M."/>
            <person name="Collen J."/>
            <person name="Corre E."/>
            <person name="Da Silva C."/>
            <person name="Delage L."/>
            <person name="Delaroque N."/>
            <person name="Dittami S.M."/>
            <person name="Doulbeau S."/>
            <person name="Elias M."/>
            <person name="Farnham G."/>
            <person name="Gachon C.M."/>
            <person name="Gschloessl B."/>
            <person name="Heesch S."/>
            <person name="Jabbari K."/>
            <person name="Jubin C."/>
            <person name="Kawai H."/>
            <person name="Kimura K."/>
            <person name="Kloareg B."/>
            <person name="Kupper F.C."/>
            <person name="Lang D."/>
            <person name="Le Bail A."/>
            <person name="Leblanc C."/>
            <person name="Lerouge P."/>
            <person name="Lohr M."/>
            <person name="Lopez P.J."/>
            <person name="Martens C."/>
            <person name="Maumus F."/>
            <person name="Michel G."/>
            <person name="Miranda-Saavedra D."/>
            <person name="Morales J."/>
            <person name="Moreau H."/>
            <person name="Motomura T."/>
            <person name="Nagasato C."/>
            <person name="Napoli C.A."/>
            <person name="Nelson D.R."/>
            <person name="Nyvall-Collen P."/>
            <person name="Peters A.F."/>
            <person name="Pommier C."/>
            <person name="Potin P."/>
            <person name="Poulain J."/>
            <person name="Quesneville H."/>
            <person name="Read B."/>
            <person name="Rensing S.A."/>
            <person name="Ritter A."/>
            <person name="Rousvoal S."/>
            <person name="Samanta M."/>
            <person name="Samson G."/>
            <person name="Schroeder D.C."/>
            <person name="Segurens B."/>
            <person name="Strittmatter M."/>
            <person name="Tonon T."/>
            <person name="Tregear J.W."/>
            <person name="Valentin K."/>
            <person name="von Dassow P."/>
            <person name="Yamagishi T."/>
            <person name="Van de Peer Y."/>
            <person name="Wincker P."/>
        </authorList>
    </citation>
    <scope>NUCLEOTIDE SEQUENCE [LARGE SCALE GENOMIC DNA]</scope>
    <source>
        <strain evidence="11">Ec32 / CCAP1310/4</strain>
    </source>
</reference>
<keyword evidence="4 7" id="KW-0833">Ubl conjugation pathway</keyword>
<evidence type="ECO:0000256" key="8">
    <source>
        <dbReference type="SAM" id="MobiDB-lite"/>
    </source>
</evidence>
<evidence type="ECO:0000256" key="3">
    <source>
        <dbReference type="ARBA" id="ARBA00022670"/>
    </source>
</evidence>
<dbReference type="EC" id="3.4.19.12" evidence="7"/>
<dbReference type="GO" id="GO:0004843">
    <property type="term" value="F:cysteine-type deubiquitinase activity"/>
    <property type="evidence" value="ECO:0007669"/>
    <property type="project" value="UniProtKB-UniRule"/>
</dbReference>
<dbReference type="Proteomes" id="UP000002630">
    <property type="component" value="Unassembled WGS sequence"/>
</dbReference>
<dbReference type="EMBL" id="FN649760">
    <property type="protein sequence ID" value="CBN80156.1"/>
    <property type="molecule type" value="Genomic_DNA"/>
</dbReference>
<dbReference type="InterPro" id="IPR050164">
    <property type="entry name" value="Peptidase_C19"/>
</dbReference>
<dbReference type="InterPro" id="IPR018200">
    <property type="entry name" value="USP_CS"/>
</dbReference>
<feature type="compositionally biased region" description="Low complexity" evidence="8">
    <location>
        <begin position="483"/>
        <end position="509"/>
    </location>
</feature>
<evidence type="ECO:0000256" key="6">
    <source>
        <dbReference type="ARBA" id="ARBA00022807"/>
    </source>
</evidence>
<dbReference type="InterPro" id="IPR028889">
    <property type="entry name" value="USP"/>
</dbReference>
<dbReference type="PROSITE" id="PS00973">
    <property type="entry name" value="USP_2"/>
    <property type="match status" value="1"/>
</dbReference>
<feature type="compositionally biased region" description="Low complexity" evidence="8">
    <location>
        <begin position="699"/>
        <end position="715"/>
    </location>
</feature>
<dbReference type="InterPro" id="IPR001394">
    <property type="entry name" value="Peptidase_C19_UCH"/>
</dbReference>
<evidence type="ECO:0000313" key="11">
    <source>
        <dbReference type="Proteomes" id="UP000002630"/>
    </source>
</evidence>
<name>D8LD98_ECTSI</name>
<comment type="catalytic activity">
    <reaction evidence="1 7">
        <text>Thiol-dependent hydrolysis of ester, thioester, amide, peptide and isopeptide bonds formed by the C-terminal Gly of ubiquitin (a 76-residue protein attached to proteins as an intracellular targeting signal).</text>
        <dbReference type="EC" id="3.4.19.12"/>
    </reaction>
</comment>
<dbReference type="InterPro" id="IPR038765">
    <property type="entry name" value="Papain-like_cys_pep_sf"/>
</dbReference>
<evidence type="ECO:0000256" key="2">
    <source>
        <dbReference type="ARBA" id="ARBA00009085"/>
    </source>
</evidence>
<dbReference type="GO" id="GO:0005829">
    <property type="term" value="C:cytosol"/>
    <property type="evidence" value="ECO:0007669"/>
    <property type="project" value="TreeGrafter"/>
</dbReference>
<feature type="compositionally biased region" description="Low complexity" evidence="8">
    <location>
        <begin position="598"/>
        <end position="612"/>
    </location>
</feature>